<feature type="compositionally biased region" description="Polar residues" evidence="1">
    <location>
        <begin position="20"/>
        <end position="40"/>
    </location>
</feature>
<reference evidence="3 4" key="1">
    <citation type="journal article" date="2018" name="PLoS Pathog.">
        <title>Evolution of structural diversity of trichothecenes, a family of toxins produced by plant pathogenic and entomopathogenic fungi.</title>
        <authorList>
            <person name="Proctor R.H."/>
            <person name="McCormick S.P."/>
            <person name="Kim H.S."/>
            <person name="Cardoza R.E."/>
            <person name="Stanley A.M."/>
            <person name="Lindo L."/>
            <person name="Kelly A."/>
            <person name="Brown D.W."/>
            <person name="Lee T."/>
            <person name="Vaughan M.M."/>
            <person name="Alexander N.J."/>
            <person name="Busman M."/>
            <person name="Gutierrez S."/>
        </authorList>
    </citation>
    <scope>NUCLEOTIDE SEQUENCE [LARGE SCALE GENOMIC DNA]</scope>
    <source>
        <strain evidence="3 4">NRRL 13405</strain>
    </source>
</reference>
<feature type="region of interest" description="Disordered" evidence="1">
    <location>
        <begin position="16"/>
        <end position="44"/>
    </location>
</feature>
<name>A0A395MZH1_9HYPO</name>
<evidence type="ECO:0000259" key="2">
    <source>
        <dbReference type="Pfam" id="PF12770"/>
    </source>
</evidence>
<feature type="domain" description="CHAT" evidence="2">
    <location>
        <begin position="248"/>
        <end position="442"/>
    </location>
</feature>
<dbReference type="STRING" id="2594813.A0A395MZH1"/>
<gene>
    <name evidence="3" type="ORF">FIE12Z_2441</name>
</gene>
<evidence type="ECO:0000313" key="4">
    <source>
        <dbReference type="Proteomes" id="UP000265631"/>
    </source>
</evidence>
<protein>
    <submittedName>
        <fullName evidence="3">Tpr domain-containing protein</fullName>
    </submittedName>
</protein>
<accession>A0A395MZH1</accession>
<dbReference type="Pfam" id="PF12770">
    <property type="entry name" value="CHAT"/>
    <property type="match status" value="1"/>
</dbReference>
<keyword evidence="4" id="KW-1185">Reference proteome</keyword>
<organism evidence="3 4">
    <name type="scientific">Fusarium flagelliforme</name>
    <dbReference type="NCBI Taxonomy" id="2675880"/>
    <lineage>
        <taxon>Eukaryota</taxon>
        <taxon>Fungi</taxon>
        <taxon>Dikarya</taxon>
        <taxon>Ascomycota</taxon>
        <taxon>Pezizomycotina</taxon>
        <taxon>Sordariomycetes</taxon>
        <taxon>Hypocreomycetidae</taxon>
        <taxon>Hypocreales</taxon>
        <taxon>Nectriaceae</taxon>
        <taxon>Fusarium</taxon>
        <taxon>Fusarium incarnatum-equiseti species complex</taxon>
    </lineage>
</organism>
<sequence length="442" mass="49952">MSDNYAAMTIHGDLDKYKSLNDNSSTSGSPSNEDAGQNSPARDEPYAKYARTGAMEDLESEIQLYENVLSETPRDSNDWLSLIDGLGDGYYHQYTRTRSTLYLEKAIQRYQESLDKPCYPPDPMSHLMELRAKYSELYPENLETMVDGSNLAARLHTLAIRYHVRVGNLGLGFYVKYVVTREAAYLDRANEMLRQCLDTTPKDHPDRRLRPYQLAATYQALYQETGSVEDINTEIQLKTETAALDSPKTLEWLWDVIANPVLEALGYTQCPSNGHWPHVWWIPTGALSRFPVHAAGYHYRQFCESVLDRVMSSYSSSIKAIISRRQRPQHSVSGQALLLVMEHTPGSSYLPFASQEIAVLRDLMQSMAVEPTVLGHRKSDVTSLLRDCSVFHFAGHGHIDREKPSNSRLILEDGPLTVGELMEMKLQNRPPFLAYLSACSTG</sequence>
<evidence type="ECO:0000313" key="3">
    <source>
        <dbReference type="EMBL" id="RFN53291.1"/>
    </source>
</evidence>
<dbReference type="AlphaFoldDB" id="A0A395MZH1"/>
<evidence type="ECO:0000256" key="1">
    <source>
        <dbReference type="SAM" id="MobiDB-lite"/>
    </source>
</evidence>
<proteinExistence type="predicted"/>
<comment type="caution">
    <text evidence="3">The sequence shown here is derived from an EMBL/GenBank/DDBJ whole genome shotgun (WGS) entry which is preliminary data.</text>
</comment>
<dbReference type="EMBL" id="PXXK01000047">
    <property type="protein sequence ID" value="RFN53291.1"/>
    <property type="molecule type" value="Genomic_DNA"/>
</dbReference>
<dbReference type="InterPro" id="IPR024983">
    <property type="entry name" value="CHAT_dom"/>
</dbReference>
<dbReference type="Proteomes" id="UP000265631">
    <property type="component" value="Unassembled WGS sequence"/>
</dbReference>